<gene>
    <name evidence="1" type="ORF">H4S07_006682</name>
</gene>
<accession>A0ACC1KTI4</accession>
<evidence type="ECO:0000313" key="1">
    <source>
        <dbReference type="EMBL" id="KAJ2794693.1"/>
    </source>
</evidence>
<keyword evidence="2" id="KW-1185">Reference proteome</keyword>
<organism evidence="1 2">
    <name type="scientific">Coemansia furcata</name>
    <dbReference type="NCBI Taxonomy" id="417177"/>
    <lineage>
        <taxon>Eukaryota</taxon>
        <taxon>Fungi</taxon>
        <taxon>Fungi incertae sedis</taxon>
        <taxon>Zoopagomycota</taxon>
        <taxon>Kickxellomycotina</taxon>
        <taxon>Kickxellomycetes</taxon>
        <taxon>Kickxellales</taxon>
        <taxon>Kickxellaceae</taxon>
        <taxon>Coemansia</taxon>
    </lineage>
</organism>
<comment type="caution">
    <text evidence="1">The sequence shown here is derived from an EMBL/GenBank/DDBJ whole genome shotgun (WGS) entry which is preliminary data.</text>
</comment>
<reference evidence="1" key="1">
    <citation type="submission" date="2022-07" db="EMBL/GenBank/DDBJ databases">
        <title>Phylogenomic reconstructions and comparative analyses of Kickxellomycotina fungi.</title>
        <authorList>
            <person name="Reynolds N.K."/>
            <person name="Stajich J.E."/>
            <person name="Barry K."/>
            <person name="Grigoriev I.V."/>
            <person name="Crous P."/>
            <person name="Smith M.E."/>
        </authorList>
    </citation>
    <scope>NUCLEOTIDE SEQUENCE</scope>
    <source>
        <strain evidence="1">CBS 102833</strain>
    </source>
</reference>
<feature type="non-terminal residue" evidence="1">
    <location>
        <position position="89"/>
    </location>
</feature>
<sequence length="89" mass="10063">ALWRLRHGTCLSSAVLTATTLHYSPKSRSLGICQGWRAMAWILMHSPPTCLQSRPMTLVVSTTLRCYPMRRSLGIFPGRKAMAWMRLST</sequence>
<evidence type="ECO:0000313" key="2">
    <source>
        <dbReference type="Proteomes" id="UP001140096"/>
    </source>
</evidence>
<name>A0ACC1KTI4_9FUNG</name>
<proteinExistence type="predicted"/>
<feature type="non-terminal residue" evidence="1">
    <location>
        <position position="1"/>
    </location>
</feature>
<dbReference type="Proteomes" id="UP001140096">
    <property type="component" value="Unassembled WGS sequence"/>
</dbReference>
<protein>
    <submittedName>
        <fullName evidence="1">Uncharacterized protein</fullName>
    </submittedName>
</protein>
<dbReference type="EMBL" id="JANBUP010004179">
    <property type="protein sequence ID" value="KAJ2794693.1"/>
    <property type="molecule type" value="Genomic_DNA"/>
</dbReference>